<keyword evidence="2" id="KW-1185">Reference proteome</keyword>
<dbReference type="Proteomes" id="UP000809431">
    <property type="component" value="Unassembled WGS sequence"/>
</dbReference>
<evidence type="ECO:0000313" key="2">
    <source>
        <dbReference type="Proteomes" id="UP000809431"/>
    </source>
</evidence>
<name>A0ABS2BJA1_9NEIS</name>
<comment type="caution">
    <text evidence="1">The sequence shown here is derived from an EMBL/GenBank/DDBJ whole genome shotgun (WGS) entry which is preliminary data.</text>
</comment>
<proteinExistence type="predicted"/>
<sequence>MSAPILTEPSRFARLTARLPLPLPRRTLATRRRQALTEQCAALITLDRHLVASWSDLENTARQLRSIASRTLRSPTAAVRKASAKMLRISAHDLAHGTIRNDVRALIRCTCPGAPTGQYYRDILAFNTDRTMPTRSAAVQDECSGSHASHRDGADVVKANPREPITPTLHQTARKANSRLKNAGMLPPTLPVLDV</sequence>
<gene>
    <name evidence="1" type="ORF">JMJ54_07560</name>
</gene>
<organism evidence="1 2">
    <name type="scientific">Jeongeupia naejangsanensis</name>
    <dbReference type="NCBI Taxonomy" id="613195"/>
    <lineage>
        <taxon>Bacteria</taxon>
        <taxon>Pseudomonadati</taxon>
        <taxon>Pseudomonadota</taxon>
        <taxon>Betaproteobacteria</taxon>
        <taxon>Neisseriales</taxon>
        <taxon>Chitinibacteraceae</taxon>
        <taxon>Jeongeupia</taxon>
    </lineage>
</organism>
<reference evidence="1 2" key="1">
    <citation type="submission" date="2021-01" db="EMBL/GenBank/DDBJ databases">
        <title>Draft Genome Sequence and Polyhydroxyalkanoate Biosynthetic Potential of Jeongeupia naejangsanensis Type Strain DSM 24253.</title>
        <authorList>
            <person name="Turrini P."/>
            <person name="Artuso I."/>
            <person name="Lugli G.A."/>
            <person name="Frangipani E."/>
            <person name="Ventura M."/>
            <person name="Visca P."/>
        </authorList>
    </citation>
    <scope>NUCLEOTIDE SEQUENCE [LARGE SCALE GENOMIC DNA]</scope>
    <source>
        <strain evidence="1 2">DSM 24253</strain>
    </source>
</reference>
<dbReference type="RefSeq" id="WP_203537399.1">
    <property type="nucleotide sequence ID" value="NZ_JAESND010000002.1"/>
</dbReference>
<evidence type="ECO:0000313" key="1">
    <source>
        <dbReference type="EMBL" id="MBM3115681.1"/>
    </source>
</evidence>
<dbReference type="EMBL" id="JAESND010000002">
    <property type="protein sequence ID" value="MBM3115681.1"/>
    <property type="molecule type" value="Genomic_DNA"/>
</dbReference>
<accession>A0ABS2BJA1</accession>
<protein>
    <submittedName>
        <fullName evidence="1">Uncharacterized protein</fullName>
    </submittedName>
</protein>